<evidence type="ECO:0000313" key="9">
    <source>
        <dbReference type="EMBL" id="ADB16360.1"/>
    </source>
</evidence>
<dbReference type="PANTHER" id="PTHR47245">
    <property type="entry name" value="PEPTIDYLPROLYL ISOMERASE"/>
    <property type="match status" value="1"/>
</dbReference>
<dbReference type="EMBL" id="CP001848">
    <property type="protein sequence ID" value="ADB16360.1"/>
    <property type="molecule type" value="Genomic_DNA"/>
</dbReference>
<dbReference type="OrthoDB" id="14196at2"/>
<dbReference type="Proteomes" id="UP000001887">
    <property type="component" value="Chromosome"/>
</dbReference>
<feature type="chain" id="PRO_5007912520" description="peptidylprolyl isomerase" evidence="7">
    <location>
        <begin position="29"/>
        <end position="325"/>
    </location>
</feature>
<dbReference type="eggNOG" id="COG0760">
    <property type="taxonomic scope" value="Bacteria"/>
</dbReference>
<evidence type="ECO:0000256" key="3">
    <source>
        <dbReference type="ARBA" id="ARBA00022729"/>
    </source>
</evidence>
<keyword evidence="4 6" id="KW-0697">Rotamase</keyword>
<dbReference type="Pfam" id="PF13624">
    <property type="entry name" value="SurA_N_3"/>
    <property type="match status" value="1"/>
</dbReference>
<keyword evidence="5 6" id="KW-0413">Isomerase</keyword>
<sequence precursor="true">MNLLAKLPATCVAASLPLLLLVAMGAAAELSADETLATVNGHAITRADVDAFVAKLAPPKSSTQPPQPVEVPVVDNPQLRAETLAMLVDRELVLSFLERSKLAASEEDIDLIVASFTRELTTQGLTLDDHLKQQQLSLARFRRQLLWNESWKKYVARQTTDANLEKFFTKRVRDFDGTRIRVAHLRLPVDANATPEAAEQVMARAREIKRSIDAGELTFAAACQQFSEAPSAKSGGELGWIGRHDSMPEPFAAAAFSLEVGQTSGPVLSPVGVQLVHCLAIEPGKRKWHEVRGELQSAVVKYLFRWIADHERKTASVVMAAAEPR</sequence>
<evidence type="ECO:0000256" key="6">
    <source>
        <dbReference type="PROSITE-ProRule" id="PRU00278"/>
    </source>
</evidence>
<dbReference type="SUPFAM" id="SSF109998">
    <property type="entry name" value="Triger factor/SurA peptide-binding domain-like"/>
    <property type="match status" value="1"/>
</dbReference>
<evidence type="ECO:0000256" key="5">
    <source>
        <dbReference type="ARBA" id="ARBA00023235"/>
    </source>
</evidence>
<gene>
    <name evidence="9" type="ordered locus">Psta_1685</name>
</gene>
<dbReference type="InterPro" id="IPR000297">
    <property type="entry name" value="PPIase_PpiC"/>
</dbReference>
<dbReference type="Gene3D" id="1.10.4030.10">
    <property type="entry name" value="Porin chaperone SurA, peptide-binding domain"/>
    <property type="match status" value="1"/>
</dbReference>
<dbReference type="PROSITE" id="PS50198">
    <property type="entry name" value="PPIC_PPIASE_2"/>
    <property type="match status" value="1"/>
</dbReference>
<keyword evidence="3 7" id="KW-0732">Signal</keyword>
<dbReference type="PANTHER" id="PTHR47245:SF1">
    <property type="entry name" value="FOLDASE PROTEIN PRSA"/>
    <property type="match status" value="1"/>
</dbReference>
<dbReference type="GO" id="GO:0003755">
    <property type="term" value="F:peptidyl-prolyl cis-trans isomerase activity"/>
    <property type="evidence" value="ECO:0007669"/>
    <property type="project" value="UniProtKB-KW"/>
</dbReference>
<evidence type="ECO:0000256" key="1">
    <source>
        <dbReference type="ARBA" id="ARBA00000971"/>
    </source>
</evidence>
<name>D2QYE6_PIRSD</name>
<evidence type="ECO:0000313" key="10">
    <source>
        <dbReference type="Proteomes" id="UP000001887"/>
    </source>
</evidence>
<dbReference type="EC" id="5.2.1.8" evidence="2"/>
<keyword evidence="10" id="KW-1185">Reference proteome</keyword>
<protein>
    <recommendedName>
        <fullName evidence="2">peptidylprolyl isomerase</fullName>
        <ecNumber evidence="2">5.2.1.8</ecNumber>
    </recommendedName>
</protein>
<feature type="signal peptide" evidence="7">
    <location>
        <begin position="1"/>
        <end position="28"/>
    </location>
</feature>
<dbReference type="Gene3D" id="3.10.50.40">
    <property type="match status" value="1"/>
</dbReference>
<evidence type="ECO:0000259" key="8">
    <source>
        <dbReference type="PROSITE" id="PS50198"/>
    </source>
</evidence>
<dbReference type="Pfam" id="PF00639">
    <property type="entry name" value="Rotamase"/>
    <property type="match status" value="1"/>
</dbReference>
<dbReference type="InterPro" id="IPR050245">
    <property type="entry name" value="PrsA_foldase"/>
</dbReference>
<dbReference type="AlphaFoldDB" id="D2QYE6"/>
<evidence type="ECO:0000256" key="4">
    <source>
        <dbReference type="ARBA" id="ARBA00023110"/>
    </source>
</evidence>
<reference evidence="9 10" key="1">
    <citation type="journal article" date="2009" name="Stand. Genomic Sci.">
        <title>Complete genome sequence of Pirellula staleyi type strain (ATCC 27377).</title>
        <authorList>
            <person name="Clum A."/>
            <person name="Tindall B.J."/>
            <person name="Sikorski J."/>
            <person name="Ivanova N."/>
            <person name="Mavrommatis K."/>
            <person name="Lucas S."/>
            <person name="Glavina del Rio T."/>
            <person name="Nolan M."/>
            <person name="Chen F."/>
            <person name="Tice H."/>
            <person name="Pitluck S."/>
            <person name="Cheng J.F."/>
            <person name="Chertkov O."/>
            <person name="Brettin T."/>
            <person name="Han C."/>
            <person name="Detter J.C."/>
            <person name="Kuske C."/>
            <person name="Bruce D."/>
            <person name="Goodwin L."/>
            <person name="Ovchinikova G."/>
            <person name="Pati A."/>
            <person name="Mikhailova N."/>
            <person name="Chen A."/>
            <person name="Palaniappan K."/>
            <person name="Land M."/>
            <person name="Hauser L."/>
            <person name="Chang Y.J."/>
            <person name="Jeffries C.D."/>
            <person name="Chain P."/>
            <person name="Rohde M."/>
            <person name="Goker M."/>
            <person name="Bristow J."/>
            <person name="Eisen J.A."/>
            <person name="Markowitz V."/>
            <person name="Hugenholtz P."/>
            <person name="Kyrpides N.C."/>
            <person name="Klenk H.P."/>
            <person name="Lapidus A."/>
        </authorList>
    </citation>
    <scope>NUCLEOTIDE SEQUENCE [LARGE SCALE GENOMIC DNA]</scope>
    <source>
        <strain evidence="10">ATCC 27377 / DSM 6068 / ICPB 4128</strain>
    </source>
</reference>
<comment type="catalytic activity">
    <reaction evidence="1">
        <text>[protein]-peptidylproline (omega=180) = [protein]-peptidylproline (omega=0)</text>
        <dbReference type="Rhea" id="RHEA:16237"/>
        <dbReference type="Rhea" id="RHEA-COMP:10747"/>
        <dbReference type="Rhea" id="RHEA-COMP:10748"/>
        <dbReference type="ChEBI" id="CHEBI:83833"/>
        <dbReference type="ChEBI" id="CHEBI:83834"/>
        <dbReference type="EC" id="5.2.1.8"/>
    </reaction>
</comment>
<dbReference type="InterPro" id="IPR046357">
    <property type="entry name" value="PPIase_dom_sf"/>
</dbReference>
<dbReference type="HOGENOM" id="CLU_854880_0_0_0"/>
<evidence type="ECO:0000256" key="7">
    <source>
        <dbReference type="SAM" id="SignalP"/>
    </source>
</evidence>
<dbReference type="InterPro" id="IPR027304">
    <property type="entry name" value="Trigger_fact/SurA_dom_sf"/>
</dbReference>
<dbReference type="KEGG" id="psl:Psta_1685"/>
<dbReference type="STRING" id="530564.Psta_1685"/>
<proteinExistence type="predicted"/>
<evidence type="ECO:0000256" key="2">
    <source>
        <dbReference type="ARBA" id="ARBA00013194"/>
    </source>
</evidence>
<dbReference type="SUPFAM" id="SSF54534">
    <property type="entry name" value="FKBP-like"/>
    <property type="match status" value="1"/>
</dbReference>
<organism evidence="9 10">
    <name type="scientific">Pirellula staleyi (strain ATCC 27377 / DSM 6068 / ICPB 4128)</name>
    <name type="common">Pirella staleyi</name>
    <dbReference type="NCBI Taxonomy" id="530564"/>
    <lineage>
        <taxon>Bacteria</taxon>
        <taxon>Pseudomonadati</taxon>
        <taxon>Planctomycetota</taxon>
        <taxon>Planctomycetia</taxon>
        <taxon>Pirellulales</taxon>
        <taxon>Pirellulaceae</taxon>
        <taxon>Pirellula</taxon>
    </lineage>
</organism>
<accession>D2QYE6</accession>
<feature type="domain" description="PpiC" evidence="8">
    <location>
        <begin position="177"/>
        <end position="280"/>
    </location>
</feature>